<keyword evidence="2" id="KW-1003">Cell membrane</keyword>
<gene>
    <name evidence="7" type="ORF">FHS02_000071</name>
</gene>
<evidence type="ECO:0000256" key="3">
    <source>
        <dbReference type="ARBA" id="ARBA00022692"/>
    </source>
</evidence>
<evidence type="ECO:0000256" key="4">
    <source>
        <dbReference type="ARBA" id="ARBA00022989"/>
    </source>
</evidence>
<feature type="transmembrane region" description="Helical" evidence="6">
    <location>
        <begin position="138"/>
        <end position="155"/>
    </location>
</feature>
<proteinExistence type="predicted"/>
<dbReference type="PANTHER" id="PTHR30482">
    <property type="entry name" value="HIGH-AFFINITY BRANCHED-CHAIN AMINO ACID TRANSPORT SYSTEM PERMEASE"/>
    <property type="match status" value="1"/>
</dbReference>
<comment type="subcellular location">
    <subcellularLocation>
        <location evidence="1">Cell membrane</location>
        <topology evidence="1">Multi-pass membrane protein</topology>
    </subcellularLocation>
</comment>
<dbReference type="EMBL" id="JACHXS010000001">
    <property type="protein sequence ID" value="MBB3219284.1"/>
    <property type="molecule type" value="Genomic_DNA"/>
</dbReference>
<dbReference type="CDD" id="cd06581">
    <property type="entry name" value="TM_PBP1_LivM_like"/>
    <property type="match status" value="1"/>
</dbReference>
<evidence type="ECO:0000256" key="6">
    <source>
        <dbReference type="SAM" id="Phobius"/>
    </source>
</evidence>
<evidence type="ECO:0000313" key="7">
    <source>
        <dbReference type="EMBL" id="MBB3219284.1"/>
    </source>
</evidence>
<accession>A0A7W5E5W3</accession>
<organism evidence="7 8">
    <name type="scientific">Pseudoduganella umbonata</name>
    <dbReference type="NCBI Taxonomy" id="864828"/>
    <lineage>
        <taxon>Bacteria</taxon>
        <taxon>Pseudomonadati</taxon>
        <taxon>Pseudomonadota</taxon>
        <taxon>Betaproteobacteria</taxon>
        <taxon>Burkholderiales</taxon>
        <taxon>Oxalobacteraceae</taxon>
        <taxon>Telluria group</taxon>
        <taxon>Pseudoduganella</taxon>
    </lineage>
</organism>
<evidence type="ECO:0000256" key="5">
    <source>
        <dbReference type="ARBA" id="ARBA00023136"/>
    </source>
</evidence>
<feature type="transmembrane region" description="Helical" evidence="6">
    <location>
        <begin position="189"/>
        <end position="208"/>
    </location>
</feature>
<dbReference type="GO" id="GO:0015658">
    <property type="term" value="F:branched-chain amino acid transmembrane transporter activity"/>
    <property type="evidence" value="ECO:0007669"/>
    <property type="project" value="InterPro"/>
</dbReference>
<keyword evidence="5 6" id="KW-0472">Membrane</keyword>
<evidence type="ECO:0000256" key="2">
    <source>
        <dbReference type="ARBA" id="ARBA00022475"/>
    </source>
</evidence>
<dbReference type="Proteomes" id="UP000584325">
    <property type="component" value="Unassembled WGS sequence"/>
</dbReference>
<evidence type="ECO:0000256" key="1">
    <source>
        <dbReference type="ARBA" id="ARBA00004651"/>
    </source>
</evidence>
<feature type="transmembrane region" description="Helical" evidence="6">
    <location>
        <begin position="312"/>
        <end position="339"/>
    </location>
</feature>
<dbReference type="InterPro" id="IPR043428">
    <property type="entry name" value="LivM-like"/>
</dbReference>
<name>A0A7W5E5W3_9BURK</name>
<feature type="transmembrane region" description="Helical" evidence="6">
    <location>
        <begin position="111"/>
        <end position="133"/>
    </location>
</feature>
<keyword evidence="3 6" id="KW-0812">Transmembrane</keyword>
<dbReference type="PANTHER" id="PTHR30482:SF17">
    <property type="entry name" value="ABC TRANSPORTER ATP-BINDING PROTEIN"/>
    <property type="match status" value="1"/>
</dbReference>
<dbReference type="AlphaFoldDB" id="A0A7W5E5W3"/>
<feature type="transmembrane region" description="Helical" evidence="6">
    <location>
        <begin position="237"/>
        <end position="256"/>
    </location>
</feature>
<reference evidence="7 8" key="1">
    <citation type="submission" date="2020-08" db="EMBL/GenBank/DDBJ databases">
        <title>Genomic Encyclopedia of Type Strains, Phase III (KMG-III): the genomes of soil and plant-associated and newly described type strains.</title>
        <authorList>
            <person name="Whitman W."/>
        </authorList>
    </citation>
    <scope>NUCLEOTIDE SEQUENCE [LARGE SCALE GENOMIC DNA]</scope>
    <source>
        <strain evidence="7 8">CECT 7753</strain>
    </source>
</reference>
<evidence type="ECO:0000313" key="8">
    <source>
        <dbReference type="Proteomes" id="UP000584325"/>
    </source>
</evidence>
<dbReference type="InterPro" id="IPR001851">
    <property type="entry name" value="ABC_transp_permease"/>
</dbReference>
<protein>
    <submittedName>
        <fullName evidence="7">Branched-chain amino acid transport system permease protein</fullName>
    </submittedName>
</protein>
<feature type="transmembrane region" description="Helical" evidence="6">
    <location>
        <begin position="67"/>
        <end position="91"/>
    </location>
</feature>
<keyword evidence="4 6" id="KW-1133">Transmembrane helix</keyword>
<feature type="transmembrane region" description="Helical" evidence="6">
    <location>
        <begin position="161"/>
        <end position="182"/>
    </location>
</feature>
<feature type="transmembrane region" description="Helical" evidence="6">
    <location>
        <begin position="276"/>
        <end position="300"/>
    </location>
</feature>
<comment type="caution">
    <text evidence="7">The sequence shown here is derived from an EMBL/GenBank/DDBJ whole genome shotgun (WGS) entry which is preliminary data.</text>
</comment>
<dbReference type="Pfam" id="PF02653">
    <property type="entry name" value="BPD_transp_2"/>
    <property type="match status" value="1"/>
</dbReference>
<dbReference type="GO" id="GO:0005886">
    <property type="term" value="C:plasma membrane"/>
    <property type="evidence" value="ECO:0007669"/>
    <property type="project" value="UniProtKB-SubCell"/>
</dbReference>
<sequence>MSAISKPAMSKMEVADKAPVRPAAALPVPRLPDGRWHPLEIVFWLLPVASWFLFPQYLVLTSQIMIVGLFALSLDLILGYAGIVSLGHAAFFGLGAYTAGLLSVHGWGEPVTGLLAGAAVAGIFGWIVSFLVVRGQDLTRLMVTLGIGLMLFEAANKASWLTGGVDGLSGMMVGNLLGVFEFDLEGKTGFVYSYVVLFLVFLVLRRLVNSPFGLGLRGIREGGRRMPAIGADVNSRLRAIFTVGAVVAGIAGALLAQTTQFVGLDMLGFPRSAELLIMLVLGGTGRLYGALIGAAVFMIAQDKIAGINPTYWQFWIGLLLVCIVMFAKGGIVGGFANLLERLRERKENK</sequence>